<dbReference type="EMBL" id="LR796341">
    <property type="protein sequence ID" value="CAB4138063.1"/>
    <property type="molecule type" value="Genomic_DNA"/>
</dbReference>
<name>A0A6J5LY58_9CAUD</name>
<accession>A0A6J5LY58</accession>
<reference evidence="1" key="1">
    <citation type="submission" date="2020-04" db="EMBL/GenBank/DDBJ databases">
        <authorList>
            <person name="Chiriac C."/>
            <person name="Salcher M."/>
            <person name="Ghai R."/>
            <person name="Kavagutti S V."/>
        </authorList>
    </citation>
    <scope>NUCLEOTIDE SEQUENCE</scope>
</reference>
<organism evidence="1">
    <name type="scientific">uncultured Caudovirales phage</name>
    <dbReference type="NCBI Taxonomy" id="2100421"/>
    <lineage>
        <taxon>Viruses</taxon>
        <taxon>Duplodnaviria</taxon>
        <taxon>Heunggongvirae</taxon>
        <taxon>Uroviricota</taxon>
        <taxon>Caudoviricetes</taxon>
        <taxon>Peduoviridae</taxon>
        <taxon>Maltschvirus</taxon>
        <taxon>Maltschvirus maltsch</taxon>
    </lineage>
</organism>
<gene>
    <name evidence="1" type="ORF">UFOVP328_256</name>
</gene>
<proteinExistence type="predicted"/>
<sequence>MSTYKNINGDYEITVKNGIGNVVINGNLDVFGNITYVEELEVNDAFIVVAGNNTGTISSMGLVAQKTLSTFAGLRFNTVANAWQISTSVNVDGSPVGAYSNILTGGGSAFVAGSNTQIQFNQGGNFGASANLAFDFSANKLTVQGHQVLGNIGSAPAATANAVTVYNNTPGAGATGLYVVGTSPTINNDELISLTKARLYAIIF</sequence>
<protein>
    <submittedName>
        <fullName evidence="1">Uncharacterized protein</fullName>
    </submittedName>
</protein>
<evidence type="ECO:0000313" key="1">
    <source>
        <dbReference type="EMBL" id="CAB4138063.1"/>
    </source>
</evidence>